<evidence type="ECO:0000256" key="8">
    <source>
        <dbReference type="ARBA" id="ARBA00022776"/>
    </source>
</evidence>
<dbReference type="PANTHER" id="PTHR13108">
    <property type="entry name" value="CONDENSIN COMPLEX SUBUNIT 2"/>
    <property type="match status" value="1"/>
</dbReference>
<evidence type="ECO:0000256" key="4">
    <source>
        <dbReference type="ARBA" id="ARBA00016065"/>
    </source>
</evidence>
<evidence type="ECO:0000256" key="7">
    <source>
        <dbReference type="ARBA" id="ARBA00022618"/>
    </source>
</evidence>
<evidence type="ECO:0000256" key="5">
    <source>
        <dbReference type="ARBA" id="ARBA00022454"/>
    </source>
</evidence>
<evidence type="ECO:0000256" key="6">
    <source>
        <dbReference type="ARBA" id="ARBA00022490"/>
    </source>
</evidence>
<keyword evidence="6" id="KW-0963">Cytoplasm</keyword>
<gene>
    <name evidence="13" type="ORF">BN7_4131</name>
</gene>
<accession>K0KH73</accession>
<evidence type="ECO:0000256" key="9">
    <source>
        <dbReference type="ARBA" id="ARBA00023067"/>
    </source>
</evidence>
<evidence type="ECO:0000256" key="11">
    <source>
        <dbReference type="PIRNR" id="PIRNR017126"/>
    </source>
</evidence>
<reference evidence="13 14" key="1">
    <citation type="journal article" date="2012" name="Eukaryot. Cell">
        <title>Draft genome sequence of Wickerhamomyces ciferrii NRRL Y-1031 F-60-10.</title>
        <authorList>
            <person name="Schneider J."/>
            <person name="Andrea H."/>
            <person name="Blom J."/>
            <person name="Jaenicke S."/>
            <person name="Ruckert C."/>
            <person name="Schorsch C."/>
            <person name="Szczepanowski R."/>
            <person name="Farwick M."/>
            <person name="Goesmann A."/>
            <person name="Puhler A."/>
            <person name="Schaffer S."/>
            <person name="Tauch A."/>
            <person name="Kohler T."/>
            <person name="Brinkrolf K."/>
        </authorList>
    </citation>
    <scope>NUCLEOTIDE SEQUENCE [LARGE SCALE GENOMIC DNA]</scope>
    <source>
        <strain evidence="14">ATCC 14091 / BCRC 22168 / CBS 111 / JCM 3599 / NBRC 0793 / NRRL Y-1031 F-60-10</strain>
    </source>
</reference>
<dbReference type="InParanoid" id="K0KH73"/>
<proteinExistence type="inferred from homology"/>
<keyword evidence="5" id="KW-0158">Chromosome</keyword>
<dbReference type="GO" id="GO:0003682">
    <property type="term" value="F:chromatin binding"/>
    <property type="evidence" value="ECO:0007669"/>
    <property type="project" value="TreeGrafter"/>
</dbReference>
<dbReference type="STRING" id="1206466.K0KH73"/>
<dbReference type="GO" id="GO:0051301">
    <property type="term" value="P:cell division"/>
    <property type="evidence" value="ECO:0007669"/>
    <property type="project" value="UniProtKB-KW"/>
</dbReference>
<comment type="function">
    <text evidence="11">Regulatory subunit of the condensin complex, a complex required for conversion of interphase chromatin into mitotic-like condense chromosomes.</text>
</comment>
<organism evidence="13 14">
    <name type="scientific">Wickerhamomyces ciferrii (strain ATCC 14091 / BCRC 22168 / CBS 111 / JCM 3599 / NBRC 0793 / NRRL Y-1031 F-60-10)</name>
    <name type="common">Yeast</name>
    <name type="synonym">Pichia ciferrii</name>
    <dbReference type="NCBI Taxonomy" id="1206466"/>
    <lineage>
        <taxon>Eukaryota</taxon>
        <taxon>Fungi</taxon>
        <taxon>Dikarya</taxon>
        <taxon>Ascomycota</taxon>
        <taxon>Saccharomycotina</taxon>
        <taxon>Saccharomycetes</taxon>
        <taxon>Phaffomycetales</taxon>
        <taxon>Wickerhamomycetaceae</taxon>
        <taxon>Wickerhamomyces</taxon>
    </lineage>
</organism>
<feature type="region of interest" description="Disordered" evidence="12">
    <location>
        <begin position="240"/>
        <end position="267"/>
    </location>
</feature>
<evidence type="ECO:0000256" key="1">
    <source>
        <dbReference type="ARBA" id="ARBA00004286"/>
    </source>
</evidence>
<dbReference type="HOGENOM" id="CLU_010510_0_1_1"/>
<dbReference type="Proteomes" id="UP000009328">
    <property type="component" value="Unassembled WGS sequence"/>
</dbReference>
<evidence type="ECO:0000256" key="12">
    <source>
        <dbReference type="SAM" id="MobiDB-lite"/>
    </source>
</evidence>
<dbReference type="Pfam" id="PF05786">
    <property type="entry name" value="Cnd2"/>
    <property type="match status" value="1"/>
</dbReference>
<protein>
    <recommendedName>
        <fullName evidence="4 11">Condensin complex subunit 2</fullName>
    </recommendedName>
</protein>
<comment type="caution">
    <text evidence="13">The sequence shown here is derived from an EMBL/GenBank/DDBJ whole genome shotgun (WGS) entry which is preliminary data.</text>
</comment>
<keyword evidence="8 11" id="KW-0498">Mitosis</keyword>
<sequence>MAYVQSKVMKKRLQEKRRVSGASLLRDELDNDNAGKSSLLDSLPAFQQNKGVMMANFEEWIKMATDNKINTTNSWNFALIDYFYDLNVLRESDNNINFQKASATLDGCVKIYSSRVDSVATETGRLLSGLAARKQQEAEQKAKNRENGEANEDGEEGDSDVEVDEDGEPTTKKARRNRYVKKELGDTLVPFESIQVKKLSQELSIDPLFKKTLAEFDEGGAKSLLLNTLHMDNHTRVVFDATTGESKENLRDDEDPDQEEDKVKDEDHDINMEMSGIEEGDINIGDLKHLVYNEDEDLDDLLVCPSFEHLGSVLKDVNRAKSLLNDVNQQNINIPDDFSASHHSINASNAGGNDDFGFDFGGANDFDDDDGGNSFGDLDQEAAAVLFQDENQDPDDEDTKIVANVVDQDLMAYFDHTLRRNWAGPEHWKVKQLKKGKQDLQSSTNNGAEKKRKPKKELVINFMEENDEDEEDKIFAKSKNPTTIPVEQQESEDTHLLPDDVYFSSEQLVRLFLKPDQKLKVFQKKSKQTKFEEADQTRQEDNRQVDATFWADNYKNNDNQDDGFDDYAGGGDDIDFGGPDDFDDGDNIFNTDNIEDKLEFGTQLITGGKKVKSEYVNYSKTAKNVNVKYLKDNLWDAIEVKKEEPERNFSEVVQDIGKLYPKEEKKDLSTSFFFICLLHLANEHSLDLESNEQLTDLRIKGLIP</sequence>
<comment type="similarity">
    <text evidence="3 11">Belongs to the CND2 (condensin subunit 2) family.</text>
</comment>
<dbReference type="InterPro" id="IPR022816">
    <property type="entry name" value="Condensin_barren_su2"/>
</dbReference>
<evidence type="ECO:0000256" key="2">
    <source>
        <dbReference type="ARBA" id="ARBA00004496"/>
    </source>
</evidence>
<feature type="region of interest" description="Disordered" evidence="12">
    <location>
        <begin position="431"/>
        <end position="454"/>
    </location>
</feature>
<dbReference type="FunCoup" id="K0KH73">
    <property type="interactions" value="865"/>
</dbReference>
<name>K0KH73_WICCF</name>
<dbReference type="GO" id="GO:0007076">
    <property type="term" value="P:mitotic chromosome condensation"/>
    <property type="evidence" value="ECO:0007669"/>
    <property type="project" value="InterPro"/>
</dbReference>
<dbReference type="EMBL" id="CAIF01000143">
    <property type="protein sequence ID" value="CCH44565.1"/>
    <property type="molecule type" value="Genomic_DNA"/>
</dbReference>
<keyword evidence="14" id="KW-1185">Reference proteome</keyword>
<evidence type="ECO:0000313" key="14">
    <source>
        <dbReference type="Proteomes" id="UP000009328"/>
    </source>
</evidence>
<feature type="region of interest" description="Disordered" evidence="12">
    <location>
        <begin position="131"/>
        <end position="176"/>
    </location>
</feature>
<dbReference type="GO" id="GO:0000796">
    <property type="term" value="C:condensin complex"/>
    <property type="evidence" value="ECO:0007669"/>
    <property type="project" value="InterPro"/>
</dbReference>
<dbReference type="AlphaFoldDB" id="K0KH73"/>
<keyword evidence="7 11" id="KW-0132">Cell division</keyword>
<feature type="compositionally biased region" description="Acidic residues" evidence="12">
    <location>
        <begin position="251"/>
        <end position="260"/>
    </location>
</feature>
<evidence type="ECO:0000256" key="10">
    <source>
        <dbReference type="ARBA" id="ARBA00023306"/>
    </source>
</evidence>
<evidence type="ECO:0000256" key="3">
    <source>
        <dbReference type="ARBA" id="ARBA00009471"/>
    </source>
</evidence>
<evidence type="ECO:0000313" key="13">
    <source>
        <dbReference type="EMBL" id="CCH44565.1"/>
    </source>
</evidence>
<dbReference type="GO" id="GO:0005737">
    <property type="term" value="C:cytoplasm"/>
    <property type="evidence" value="ECO:0007669"/>
    <property type="project" value="UniProtKB-SubCell"/>
</dbReference>
<dbReference type="PIRSF" id="PIRSF017126">
    <property type="entry name" value="Condensin_H"/>
    <property type="match status" value="1"/>
</dbReference>
<keyword evidence="10 11" id="KW-0131">Cell cycle</keyword>
<comment type="subcellular location">
    <subcellularLocation>
        <location evidence="1">Chromosome</location>
    </subcellularLocation>
    <subcellularLocation>
        <location evidence="2">Cytoplasm</location>
    </subcellularLocation>
</comment>
<dbReference type="eggNOG" id="KOG2328">
    <property type="taxonomic scope" value="Eukaryota"/>
</dbReference>
<feature type="compositionally biased region" description="Acidic residues" evidence="12">
    <location>
        <begin position="149"/>
        <end position="168"/>
    </location>
</feature>
<feature type="compositionally biased region" description="Basic and acidic residues" evidence="12">
    <location>
        <begin position="134"/>
        <end position="148"/>
    </location>
</feature>
<dbReference type="PANTHER" id="PTHR13108:SF9">
    <property type="entry name" value="CONDENSIN COMPLEX SUBUNIT 2"/>
    <property type="match status" value="1"/>
</dbReference>
<keyword evidence="9 11" id="KW-0226">DNA condensation</keyword>